<dbReference type="Pfam" id="PF03909">
    <property type="entry name" value="BSD"/>
    <property type="match status" value="1"/>
</dbReference>
<reference evidence="3" key="1">
    <citation type="submission" date="2014-11" db="EMBL/GenBank/DDBJ databases">
        <authorList>
            <person name="Otto D Thomas"/>
            <person name="Naeem Raeece"/>
        </authorList>
    </citation>
    <scope>NUCLEOTIDE SEQUENCE</scope>
</reference>
<dbReference type="PROSITE" id="PS50858">
    <property type="entry name" value="BSD"/>
    <property type="match status" value="1"/>
</dbReference>
<dbReference type="InterPro" id="IPR051494">
    <property type="entry name" value="BSD_domain-containing"/>
</dbReference>
<evidence type="ECO:0000313" key="3">
    <source>
        <dbReference type="EMBL" id="CEM45925.1"/>
    </source>
</evidence>
<evidence type="ECO:0000259" key="2">
    <source>
        <dbReference type="PROSITE" id="PS50858"/>
    </source>
</evidence>
<dbReference type="InterPro" id="IPR035925">
    <property type="entry name" value="BSD_dom_sf"/>
</dbReference>
<evidence type="ECO:0000256" key="1">
    <source>
        <dbReference type="SAM" id="MobiDB-lite"/>
    </source>
</evidence>
<name>A0A0G4HNJ4_9ALVE</name>
<protein>
    <recommendedName>
        <fullName evidence="2">BSD domain-containing protein</fullName>
    </recommendedName>
</protein>
<dbReference type="SMART" id="SM00751">
    <property type="entry name" value="BSD"/>
    <property type="match status" value="1"/>
</dbReference>
<feature type="compositionally biased region" description="Polar residues" evidence="1">
    <location>
        <begin position="425"/>
        <end position="435"/>
    </location>
</feature>
<feature type="compositionally biased region" description="Low complexity" evidence="1">
    <location>
        <begin position="198"/>
        <end position="208"/>
    </location>
</feature>
<feature type="region of interest" description="Disordered" evidence="1">
    <location>
        <begin position="398"/>
        <end position="435"/>
    </location>
</feature>
<dbReference type="PANTHER" id="PTHR16019">
    <property type="entry name" value="SYNAPSE-ASSOCIATED PROTEIN"/>
    <property type="match status" value="1"/>
</dbReference>
<accession>A0A0G4HNJ4</accession>
<feature type="compositionally biased region" description="Low complexity" evidence="1">
    <location>
        <begin position="284"/>
        <end position="294"/>
    </location>
</feature>
<feature type="compositionally biased region" description="Acidic residues" evidence="1">
    <location>
        <begin position="409"/>
        <end position="418"/>
    </location>
</feature>
<dbReference type="Gene3D" id="1.10.3970.10">
    <property type="entry name" value="BSD domain"/>
    <property type="match status" value="1"/>
</dbReference>
<proteinExistence type="predicted"/>
<dbReference type="SUPFAM" id="SSF140383">
    <property type="entry name" value="BSD domain-like"/>
    <property type="match status" value="1"/>
</dbReference>
<feature type="region of interest" description="Disordered" evidence="1">
    <location>
        <begin position="236"/>
        <end position="386"/>
    </location>
</feature>
<dbReference type="GO" id="GO:0005737">
    <property type="term" value="C:cytoplasm"/>
    <property type="evidence" value="ECO:0007669"/>
    <property type="project" value="TreeGrafter"/>
</dbReference>
<gene>
    <name evidence="3" type="ORF">Cvel_7706</name>
</gene>
<organism evidence="3">
    <name type="scientific">Chromera velia CCMP2878</name>
    <dbReference type="NCBI Taxonomy" id="1169474"/>
    <lineage>
        <taxon>Eukaryota</taxon>
        <taxon>Sar</taxon>
        <taxon>Alveolata</taxon>
        <taxon>Colpodellida</taxon>
        <taxon>Chromeraceae</taxon>
        <taxon>Chromera</taxon>
    </lineage>
</organism>
<sequence>MWDFSKMKEKLGELGTSLQTSAQNIHIPSVDEVKSAAGGLVDKVKTAAKEYSVDTQTKTWQPRTRGLATDGAELPWDTVDIRLAPYLKSMENVSLQGEAKLRILQISEDPEVLTTPAPPDFKFDLAANAKTAQALLQVDPRLSAARFQLVPKRLREDEFWVHYFWRVSVALDQLEEDLKDGRLTQEVLRMSRKGGNNSSSSSSSSSSSTQQQQKGKGKLVSEEDEDIMNQLQEALSDGREPAGGGGSPSPSPAKGEGKETEGISGKGEGSPEAALGKEDPAAPSPASAVVTSPTEAVPASPSKEEQTDPPKAAAATAPDVQSKKPPPPPPPPVAAASGNAKETEKKETDTAPPAQTEEKEDEKAPPSGQQEKEPKSVQELTFEDIEKDFEDIDGADFLADADGGAVGPDDLDDFEDDWFGEKTSDSTTQMLSLLK</sequence>
<dbReference type="InterPro" id="IPR005607">
    <property type="entry name" value="BSD_dom"/>
</dbReference>
<feature type="region of interest" description="Disordered" evidence="1">
    <location>
        <begin position="189"/>
        <end position="223"/>
    </location>
</feature>
<dbReference type="VEuPathDB" id="CryptoDB:Cvel_7706"/>
<dbReference type="EMBL" id="CDMZ01003323">
    <property type="protein sequence ID" value="CEM45925.1"/>
    <property type="molecule type" value="Genomic_DNA"/>
</dbReference>
<dbReference type="PANTHER" id="PTHR16019:SF5">
    <property type="entry name" value="BSD DOMAIN-CONTAINING PROTEIN 1"/>
    <property type="match status" value="1"/>
</dbReference>
<feature type="compositionally biased region" description="Pro residues" evidence="1">
    <location>
        <begin position="324"/>
        <end position="333"/>
    </location>
</feature>
<feature type="compositionally biased region" description="Low complexity" evidence="1">
    <location>
        <begin position="309"/>
        <end position="319"/>
    </location>
</feature>
<feature type="domain" description="BSD" evidence="2">
    <location>
        <begin position="119"/>
        <end position="171"/>
    </location>
</feature>
<dbReference type="AlphaFoldDB" id="A0A0G4HNJ4"/>